<proteinExistence type="predicted"/>
<dbReference type="AlphaFoldDB" id="A0AAW1TZD4"/>
<comment type="caution">
    <text evidence="1">The sequence shown here is derived from an EMBL/GenBank/DDBJ whole genome shotgun (WGS) entry which is preliminary data.</text>
</comment>
<keyword evidence="2" id="KW-1185">Reference proteome</keyword>
<dbReference type="EMBL" id="JARQZJ010000039">
    <property type="protein sequence ID" value="KAK9876956.1"/>
    <property type="molecule type" value="Genomic_DNA"/>
</dbReference>
<sequence length="190" mass="21922">MYGYVSLVEIVDLSSAVEDIQGILRHLSWESDHDSVYRTDFFSAEENKNLSIQYRQSAEMCEKYLDGEVSIKDVITFLFKNDHECYLKNLEPYLTEEDRNFSLSFVQEDIMLTDEQWNEIDSICENNSQNVEDAPEESNLNNHGLNIPQQASTTDIHMISTSNHDDDDGDAIENLTEGQWSTLDDFTEEV</sequence>
<protein>
    <submittedName>
        <fullName evidence="1">Uncharacterized protein</fullName>
    </submittedName>
</protein>
<organism evidence="1 2">
    <name type="scientific">Henosepilachna vigintioctopunctata</name>
    <dbReference type="NCBI Taxonomy" id="420089"/>
    <lineage>
        <taxon>Eukaryota</taxon>
        <taxon>Metazoa</taxon>
        <taxon>Ecdysozoa</taxon>
        <taxon>Arthropoda</taxon>
        <taxon>Hexapoda</taxon>
        <taxon>Insecta</taxon>
        <taxon>Pterygota</taxon>
        <taxon>Neoptera</taxon>
        <taxon>Endopterygota</taxon>
        <taxon>Coleoptera</taxon>
        <taxon>Polyphaga</taxon>
        <taxon>Cucujiformia</taxon>
        <taxon>Coccinelloidea</taxon>
        <taxon>Coccinellidae</taxon>
        <taxon>Epilachninae</taxon>
        <taxon>Epilachnini</taxon>
        <taxon>Henosepilachna</taxon>
    </lineage>
</organism>
<evidence type="ECO:0000313" key="2">
    <source>
        <dbReference type="Proteomes" id="UP001431783"/>
    </source>
</evidence>
<evidence type="ECO:0000313" key="1">
    <source>
        <dbReference type="EMBL" id="KAK9876956.1"/>
    </source>
</evidence>
<accession>A0AAW1TZD4</accession>
<gene>
    <name evidence="1" type="ORF">WA026_015990</name>
</gene>
<dbReference type="Proteomes" id="UP001431783">
    <property type="component" value="Unassembled WGS sequence"/>
</dbReference>
<reference evidence="1 2" key="1">
    <citation type="submission" date="2023-03" db="EMBL/GenBank/DDBJ databases">
        <title>Genome insight into feeding habits of ladybird beetles.</title>
        <authorList>
            <person name="Li H.-S."/>
            <person name="Huang Y.-H."/>
            <person name="Pang H."/>
        </authorList>
    </citation>
    <scope>NUCLEOTIDE SEQUENCE [LARGE SCALE GENOMIC DNA]</scope>
    <source>
        <strain evidence="1">SYSU_2023b</strain>
        <tissue evidence="1">Whole body</tissue>
    </source>
</reference>
<name>A0AAW1TZD4_9CUCU</name>